<keyword evidence="2 8" id="KW-0813">Transport</keyword>
<keyword evidence="6 8" id="KW-0472">Membrane</keyword>
<evidence type="ECO:0000313" key="13">
    <source>
        <dbReference type="EMBL" id="MFD0725930.1"/>
    </source>
</evidence>
<keyword evidence="5 9" id="KW-0798">TonB box</keyword>
<dbReference type="Gene3D" id="2.40.170.20">
    <property type="entry name" value="TonB-dependent receptor, beta-barrel domain"/>
    <property type="match status" value="1"/>
</dbReference>
<keyword evidence="10" id="KW-0732">Signal</keyword>
<dbReference type="SUPFAM" id="SSF56935">
    <property type="entry name" value="Porins"/>
    <property type="match status" value="1"/>
</dbReference>
<evidence type="ECO:0000256" key="5">
    <source>
        <dbReference type="ARBA" id="ARBA00023077"/>
    </source>
</evidence>
<evidence type="ECO:0000256" key="4">
    <source>
        <dbReference type="ARBA" id="ARBA00022692"/>
    </source>
</evidence>
<evidence type="ECO:0000313" key="14">
    <source>
        <dbReference type="Proteomes" id="UP001597110"/>
    </source>
</evidence>
<dbReference type="InterPro" id="IPR000531">
    <property type="entry name" value="Beta-barrel_TonB"/>
</dbReference>
<evidence type="ECO:0000256" key="9">
    <source>
        <dbReference type="RuleBase" id="RU003357"/>
    </source>
</evidence>
<dbReference type="Gene3D" id="2.170.130.10">
    <property type="entry name" value="TonB-dependent receptor, plug domain"/>
    <property type="match status" value="1"/>
</dbReference>
<dbReference type="PROSITE" id="PS52016">
    <property type="entry name" value="TONB_DEPENDENT_REC_3"/>
    <property type="match status" value="1"/>
</dbReference>
<evidence type="ECO:0000256" key="10">
    <source>
        <dbReference type="SAM" id="SignalP"/>
    </source>
</evidence>
<feature type="domain" description="TonB-dependent receptor plug" evidence="12">
    <location>
        <begin position="67"/>
        <end position="183"/>
    </location>
</feature>
<dbReference type="Pfam" id="PF00593">
    <property type="entry name" value="TonB_dep_Rec_b-barrel"/>
    <property type="match status" value="1"/>
</dbReference>
<feature type="domain" description="TonB-dependent receptor-like beta-barrel" evidence="11">
    <location>
        <begin position="412"/>
        <end position="907"/>
    </location>
</feature>
<name>A0ABW2YCL4_9GAMM</name>
<comment type="subcellular location">
    <subcellularLocation>
        <location evidence="1 8">Cell outer membrane</location>
        <topology evidence="1 8">Multi-pass membrane protein</topology>
    </subcellularLocation>
</comment>
<evidence type="ECO:0000256" key="2">
    <source>
        <dbReference type="ARBA" id="ARBA00022448"/>
    </source>
</evidence>
<dbReference type="PANTHER" id="PTHR47234:SF1">
    <property type="entry name" value="TONB-DEPENDENT RECEPTOR"/>
    <property type="match status" value="1"/>
</dbReference>
<dbReference type="InterPro" id="IPR037066">
    <property type="entry name" value="Plug_dom_sf"/>
</dbReference>
<evidence type="ECO:0000256" key="3">
    <source>
        <dbReference type="ARBA" id="ARBA00022452"/>
    </source>
</evidence>
<keyword evidence="13" id="KW-0675">Receptor</keyword>
<dbReference type="EMBL" id="JBHTIF010000001">
    <property type="protein sequence ID" value="MFD0725930.1"/>
    <property type="molecule type" value="Genomic_DNA"/>
</dbReference>
<accession>A0ABW2YCL4</accession>
<evidence type="ECO:0000256" key="7">
    <source>
        <dbReference type="ARBA" id="ARBA00023237"/>
    </source>
</evidence>
<reference evidence="14" key="1">
    <citation type="journal article" date="2019" name="Int. J. Syst. Evol. Microbiol.">
        <title>The Global Catalogue of Microorganisms (GCM) 10K type strain sequencing project: providing services to taxonomists for standard genome sequencing and annotation.</title>
        <authorList>
            <consortium name="The Broad Institute Genomics Platform"/>
            <consortium name="The Broad Institute Genome Sequencing Center for Infectious Disease"/>
            <person name="Wu L."/>
            <person name="Ma J."/>
        </authorList>
    </citation>
    <scope>NUCLEOTIDE SEQUENCE [LARGE SCALE GENOMIC DNA]</scope>
    <source>
        <strain evidence="14">CCUG 55585</strain>
    </source>
</reference>
<organism evidence="13 14">
    <name type="scientific">Lysobacter brunescens</name>
    <dbReference type="NCBI Taxonomy" id="262323"/>
    <lineage>
        <taxon>Bacteria</taxon>
        <taxon>Pseudomonadati</taxon>
        <taxon>Pseudomonadota</taxon>
        <taxon>Gammaproteobacteria</taxon>
        <taxon>Lysobacterales</taxon>
        <taxon>Lysobacteraceae</taxon>
        <taxon>Lysobacter</taxon>
    </lineage>
</organism>
<dbReference type="InterPro" id="IPR012910">
    <property type="entry name" value="Plug_dom"/>
</dbReference>
<feature type="chain" id="PRO_5046675522" evidence="10">
    <location>
        <begin position="31"/>
        <end position="944"/>
    </location>
</feature>
<gene>
    <name evidence="13" type="ORF">ACFQ0E_10000</name>
</gene>
<evidence type="ECO:0000259" key="11">
    <source>
        <dbReference type="Pfam" id="PF00593"/>
    </source>
</evidence>
<keyword evidence="4 8" id="KW-0812">Transmembrane</keyword>
<feature type="signal peptide" evidence="10">
    <location>
        <begin position="1"/>
        <end position="30"/>
    </location>
</feature>
<dbReference type="InterPro" id="IPR036942">
    <property type="entry name" value="Beta-barrel_TonB_sf"/>
</dbReference>
<protein>
    <submittedName>
        <fullName evidence="13">TonB-dependent receptor plug domain-containing protein</fullName>
    </submittedName>
</protein>
<keyword evidence="3 8" id="KW-1134">Transmembrane beta strand</keyword>
<proteinExistence type="inferred from homology"/>
<evidence type="ECO:0000256" key="8">
    <source>
        <dbReference type="PROSITE-ProRule" id="PRU01360"/>
    </source>
</evidence>
<dbReference type="PANTHER" id="PTHR47234">
    <property type="match status" value="1"/>
</dbReference>
<dbReference type="InterPro" id="IPR039426">
    <property type="entry name" value="TonB-dep_rcpt-like"/>
</dbReference>
<comment type="similarity">
    <text evidence="8 9">Belongs to the TonB-dependent receptor family.</text>
</comment>
<evidence type="ECO:0000256" key="6">
    <source>
        <dbReference type="ARBA" id="ARBA00023136"/>
    </source>
</evidence>
<evidence type="ECO:0000256" key="1">
    <source>
        <dbReference type="ARBA" id="ARBA00004571"/>
    </source>
</evidence>
<keyword evidence="7 8" id="KW-0998">Cell outer membrane</keyword>
<dbReference type="Proteomes" id="UP001597110">
    <property type="component" value="Unassembled WGS sequence"/>
</dbReference>
<dbReference type="Pfam" id="PF07715">
    <property type="entry name" value="Plug"/>
    <property type="match status" value="1"/>
</dbReference>
<evidence type="ECO:0000259" key="12">
    <source>
        <dbReference type="Pfam" id="PF07715"/>
    </source>
</evidence>
<sequence length="944" mass="104212">MTTRSTYSLRRQPLTAAILTTLLFSGGAFAQETNDTGAQSAQSQAEPQENLDRIVVTGSRIKRAEVEGPTPVTIVTADEIEKEGFATVYDALNSLSQFTGTVQNELNQNGFTPNASFLNLRGLGPGYQLVLINGRRTADYPLPYNSQSNAVNLANIPASAISRIEVLSGGASAIYGSDAVAGVVNIILKTNYEGDEVSLRVGTTTQGGGDSSRLQWVGGKTGDQWSATYAVEYLEREEIFASQRDFMDSFRDDPSVNSADALPVEGIRLRNRSAGGARIWPNGVDANCGGTFQEFETFRVPTNPALGQLCGYYGFPATQQIRNADSNLSGYFYGTYDFTDGLQAFAQVSLSQANAKVASSTQFWSSSLESSFTNQLNGAQGIIFAQNLGVFVDAQRIFTPSEVGGLGSQQTKYDERSIDIATGLRGSMFDNRFDWEAYISHARYELESEQPRFLANNIRDYFVGPRLGTTASGYGIYNLNLQRYFSPLGVDAFNSMITKVKTDAQSEVTQGGFTLSGDLFELPAGAVGMAATIEFASQEYDLQPDARILPTYTGTERVYNLTGTGGGGERDRYALGIEFSVPVLETLKLNVAGRYDKYDDITQVDGAATWSAGLEWRPFSNLLLRANHSTSFRAPDMHYIFARESGFFVGIFDEYRCRRDGGSPTGACRTDPDYVYTVGGTRRGNPELEEETGKSTTVGVVWDIVDNLSISVDWYNIKLEGAVSDISTDYLLRNEADCRLGQRRDGSPVNSSSSDCAYFLSLVNRVGTGPFTDDQVGSYRSIPINQAMIETSGIDATARYRLDTDRFGNFNFNLGWTHVLKLEEQEFPGSEVRNIRDNPQYFNQRSRLNWGVDWERGDWQVNVNGFRNGSLPNWAETDRIAPYIIWNAGLQKKITDKMTIGFAVQNLLDKGAPRDDTFNSYPFFWRSYSPIGREVFANINYKFN</sequence>
<keyword evidence="14" id="KW-1185">Reference proteome</keyword>
<dbReference type="RefSeq" id="WP_386823506.1">
    <property type="nucleotide sequence ID" value="NZ_JBHTIF010000001.1"/>
</dbReference>
<comment type="caution">
    <text evidence="13">The sequence shown here is derived from an EMBL/GenBank/DDBJ whole genome shotgun (WGS) entry which is preliminary data.</text>
</comment>